<comment type="caution">
    <text evidence="2">The sequence shown here is derived from an EMBL/GenBank/DDBJ whole genome shotgun (WGS) entry which is preliminary data.</text>
</comment>
<evidence type="ECO:0000313" key="3">
    <source>
        <dbReference type="EMBL" id="TXK08507.1"/>
    </source>
</evidence>
<reference evidence="3 5" key="2">
    <citation type="submission" date="2019-07" db="EMBL/GenBank/DDBJ databases">
        <title>Draft genome of two Muricauda strains isolated from deep sea.</title>
        <authorList>
            <person name="Sun C."/>
        </authorList>
    </citation>
    <scope>NUCLEOTIDE SEQUENCE [LARGE SCALE GENOMIC DNA]</scope>
    <source>
        <strain evidence="3 5">NH166</strain>
    </source>
</reference>
<dbReference type="Proteomes" id="UP000284189">
    <property type="component" value="Unassembled WGS sequence"/>
</dbReference>
<name>A0A418NCQ3_9FLAO</name>
<feature type="domain" description="Polysaccharide pyruvyl transferase" evidence="1">
    <location>
        <begin position="49"/>
        <end position="293"/>
    </location>
</feature>
<evidence type="ECO:0000313" key="2">
    <source>
        <dbReference type="EMBL" id="RIV74385.1"/>
    </source>
</evidence>
<dbReference type="EMBL" id="VNWL01000006">
    <property type="protein sequence ID" value="TXK08507.1"/>
    <property type="molecule type" value="Genomic_DNA"/>
</dbReference>
<proteinExistence type="predicted"/>
<accession>A0A418NCQ3</accession>
<dbReference type="InterPro" id="IPR007345">
    <property type="entry name" value="Polysacch_pyruvyl_Trfase"/>
</dbReference>
<evidence type="ECO:0000313" key="4">
    <source>
        <dbReference type="Proteomes" id="UP000284189"/>
    </source>
</evidence>
<organism evidence="2 4">
    <name type="scientific">Flagellimonas aequoris</name>
    <dbReference type="NCBI Taxonomy" id="2306997"/>
    <lineage>
        <taxon>Bacteria</taxon>
        <taxon>Pseudomonadati</taxon>
        <taxon>Bacteroidota</taxon>
        <taxon>Flavobacteriia</taxon>
        <taxon>Flavobacteriales</taxon>
        <taxon>Flavobacteriaceae</taxon>
        <taxon>Flagellimonas</taxon>
    </lineage>
</organism>
<evidence type="ECO:0000313" key="5">
    <source>
        <dbReference type="Proteomes" id="UP000321528"/>
    </source>
</evidence>
<dbReference type="Pfam" id="PF04230">
    <property type="entry name" value="PS_pyruv_trans"/>
    <property type="match status" value="1"/>
</dbReference>
<protein>
    <submittedName>
        <fullName evidence="2">Polysaccharide biosynthesis protein</fullName>
    </submittedName>
</protein>
<evidence type="ECO:0000259" key="1">
    <source>
        <dbReference type="Pfam" id="PF04230"/>
    </source>
</evidence>
<dbReference type="RefSeq" id="WP_119638345.1">
    <property type="nucleotide sequence ID" value="NZ_QXFJ01000007.1"/>
</dbReference>
<dbReference type="AlphaFoldDB" id="A0A418NCQ3"/>
<sequence>MIKRLIPFSWKAQAQLFLNRNKTLADLGISVSGIHDRHIFIFLAADYGNLGDVAITYAQHKFLQENFKEYQVIEIPISCTLEGVAAVKNCIQPGDIITTVGGGNMGDLYPMIEYFRQLVIKSFKKNPIICFPQTVDFSVNPKGKRALEKAKKVYSAHPNLTLLAREEKSYSFFREHFSKNKSFEVPDIVMTLFQQKKNSPRKGGLICLRDDREKKLNREQEQKLADLFNNAFNTTEFRDTHIGGDRFSLRQRTSELFKIWKHFSSVECVVTDRLHGMIFCYITGTPALVFLNNNHKIKSSYKWIVDTGNIYLIEDFDEMAIKDLLDKIKKNVKSPAPYLDLKNKYQDFLEEAKPNL</sequence>
<dbReference type="OrthoDB" id="9807674at2"/>
<dbReference type="EMBL" id="QXFJ01000007">
    <property type="protein sequence ID" value="RIV74385.1"/>
    <property type="molecule type" value="Genomic_DNA"/>
</dbReference>
<gene>
    <name evidence="2" type="ORF">D2U88_00515</name>
    <name evidence="3" type="ORF">FQ019_00495</name>
</gene>
<keyword evidence="5" id="KW-1185">Reference proteome</keyword>
<reference evidence="2 4" key="1">
    <citation type="submission" date="2018-08" db="EMBL/GenBank/DDBJ databases">
        <title>Proposal of Muricauda 72 sp.nov. and Muricauda NH166 sp.nov., isolated from seawater.</title>
        <authorList>
            <person name="Cheng H."/>
            <person name="Wu Y.-H."/>
            <person name="Guo L.-L."/>
            <person name="Xu X.-W."/>
        </authorList>
    </citation>
    <scope>NUCLEOTIDE SEQUENCE [LARGE SCALE GENOMIC DNA]</scope>
    <source>
        <strain evidence="2 4">NH166</strain>
    </source>
</reference>
<dbReference type="Proteomes" id="UP000321528">
    <property type="component" value="Unassembled WGS sequence"/>
</dbReference>